<evidence type="ECO:0000259" key="2">
    <source>
        <dbReference type="Pfam" id="PF01757"/>
    </source>
</evidence>
<dbReference type="AlphaFoldDB" id="A0A830I1X2"/>
<dbReference type="GO" id="GO:0000271">
    <property type="term" value="P:polysaccharide biosynthetic process"/>
    <property type="evidence" value="ECO:0007669"/>
    <property type="project" value="TreeGrafter"/>
</dbReference>
<dbReference type="PANTHER" id="PTHR23028">
    <property type="entry name" value="ACETYLTRANSFERASE"/>
    <property type="match status" value="1"/>
</dbReference>
<name>A0A830I1X2_9CHLO</name>
<protein>
    <recommendedName>
        <fullName evidence="2">Acyltransferase 3 domain-containing protein</fullName>
    </recommendedName>
</protein>
<sequence>MAPVSASRVCSRNASASVKSVAAPRQLGVSGKASASASASASRVCVSHARAHPRCEVGVGKATGDVQRRGESQRCYVAKPNGSAVVMVAAGVPPAKAKKPRLPALDALRFFLIAYIATGHFVAFATPDKFLLAFFSQINVVVGAFFVISGYVAAYTSTELNAYEATMSRLEPALKWSVARVMGFYPLFLLIQVVFTPMFAFADMTYNGLKATLLHALMTFTLVQAWFPMKAELWNAPTWFLSALAFSMFVLPYALKPLAEMKKVGLKKAFLALTVISCIAKLAYTYDVPGALGLLEGMGKHPNLVFFNVMRFNPFYAVLEVLMGAVACRLVMTDNAPDRTMEQRKEDGAVGALTAPFTLAVAMVGLLAARAFAFVNGVTLPVNDMIVRGFVFIPLWCLFLMQVHRATVSSESNGGLTEILAKPFLVFLGGLSFPLYLLHGPLGQLFYKKVIAKQMFGATMASYFGYKFFPVYVGITVLCSYYLTKVMAFAPFQNACKALGESTYKLLSA</sequence>
<evidence type="ECO:0000256" key="1">
    <source>
        <dbReference type="SAM" id="Phobius"/>
    </source>
</evidence>
<dbReference type="OrthoDB" id="5405781at2759"/>
<evidence type="ECO:0000313" key="4">
    <source>
        <dbReference type="Proteomes" id="UP000660262"/>
    </source>
</evidence>
<dbReference type="EMBL" id="BNJQ01000036">
    <property type="protein sequence ID" value="GHP11761.1"/>
    <property type="molecule type" value="Genomic_DNA"/>
</dbReference>
<feature type="transmembrane region" description="Helical" evidence="1">
    <location>
        <begin position="385"/>
        <end position="403"/>
    </location>
</feature>
<dbReference type="GO" id="GO:0016747">
    <property type="term" value="F:acyltransferase activity, transferring groups other than amino-acyl groups"/>
    <property type="evidence" value="ECO:0007669"/>
    <property type="project" value="InterPro"/>
</dbReference>
<feature type="transmembrane region" description="Helical" evidence="1">
    <location>
        <begin position="353"/>
        <end position="373"/>
    </location>
</feature>
<comment type="caution">
    <text evidence="3">The sequence shown here is derived from an EMBL/GenBank/DDBJ whole genome shotgun (WGS) entry which is preliminary data.</text>
</comment>
<keyword evidence="1" id="KW-0472">Membrane</keyword>
<feature type="transmembrane region" description="Helical" evidence="1">
    <location>
        <begin position="138"/>
        <end position="158"/>
    </location>
</feature>
<proteinExistence type="predicted"/>
<feature type="transmembrane region" description="Helical" evidence="1">
    <location>
        <begin position="107"/>
        <end position="126"/>
    </location>
</feature>
<keyword evidence="1" id="KW-0812">Transmembrane</keyword>
<feature type="domain" description="Acyltransferase 3" evidence="2">
    <location>
        <begin position="103"/>
        <end position="483"/>
    </location>
</feature>
<feature type="transmembrane region" description="Helical" evidence="1">
    <location>
        <begin position="239"/>
        <end position="258"/>
    </location>
</feature>
<feature type="transmembrane region" description="Helical" evidence="1">
    <location>
        <begin position="424"/>
        <end position="443"/>
    </location>
</feature>
<evidence type="ECO:0000313" key="3">
    <source>
        <dbReference type="EMBL" id="GHP11761.1"/>
    </source>
</evidence>
<feature type="transmembrane region" description="Helical" evidence="1">
    <location>
        <begin position="315"/>
        <end position="332"/>
    </location>
</feature>
<keyword evidence="4" id="KW-1185">Reference proteome</keyword>
<feature type="transmembrane region" description="Helical" evidence="1">
    <location>
        <begin position="178"/>
        <end position="201"/>
    </location>
</feature>
<organism evidence="3 4">
    <name type="scientific">Pycnococcus provasolii</name>
    <dbReference type="NCBI Taxonomy" id="41880"/>
    <lineage>
        <taxon>Eukaryota</taxon>
        <taxon>Viridiplantae</taxon>
        <taxon>Chlorophyta</taxon>
        <taxon>Pseudoscourfieldiophyceae</taxon>
        <taxon>Pseudoscourfieldiales</taxon>
        <taxon>Pycnococcaceae</taxon>
        <taxon>Pycnococcus</taxon>
    </lineage>
</organism>
<feature type="transmembrane region" description="Helical" evidence="1">
    <location>
        <begin position="270"/>
        <end position="295"/>
    </location>
</feature>
<dbReference type="Pfam" id="PF01757">
    <property type="entry name" value="Acyl_transf_3"/>
    <property type="match status" value="1"/>
</dbReference>
<dbReference type="GO" id="GO:0016020">
    <property type="term" value="C:membrane"/>
    <property type="evidence" value="ECO:0007669"/>
    <property type="project" value="TreeGrafter"/>
</dbReference>
<reference evidence="3" key="1">
    <citation type="submission" date="2020-10" db="EMBL/GenBank/DDBJ databases">
        <title>Unveiling of a novel bifunctional photoreceptor, Dualchrome1, isolated from a cosmopolitan green alga.</title>
        <authorList>
            <person name="Suzuki S."/>
            <person name="Kawachi M."/>
        </authorList>
    </citation>
    <scope>NUCLEOTIDE SEQUENCE</scope>
    <source>
        <strain evidence="3">NIES 2893</strain>
    </source>
</reference>
<dbReference type="Proteomes" id="UP000660262">
    <property type="component" value="Unassembled WGS sequence"/>
</dbReference>
<dbReference type="InterPro" id="IPR050879">
    <property type="entry name" value="Acyltransferase_3"/>
</dbReference>
<dbReference type="InterPro" id="IPR002656">
    <property type="entry name" value="Acyl_transf_3_dom"/>
</dbReference>
<feature type="transmembrane region" description="Helical" evidence="1">
    <location>
        <begin position="463"/>
        <end position="483"/>
    </location>
</feature>
<gene>
    <name evidence="3" type="ORF">PPROV_001048900</name>
</gene>
<accession>A0A830I1X2</accession>
<keyword evidence="1" id="KW-1133">Transmembrane helix</keyword>
<dbReference type="PANTHER" id="PTHR23028:SF53">
    <property type="entry name" value="ACYL_TRANSF_3 DOMAIN-CONTAINING PROTEIN"/>
    <property type="match status" value="1"/>
</dbReference>